<dbReference type="AlphaFoldDB" id="A0A1M5E4A1"/>
<organism evidence="2 3">
    <name type="scientific">Bacteroides luti</name>
    <dbReference type="NCBI Taxonomy" id="1297750"/>
    <lineage>
        <taxon>Bacteria</taxon>
        <taxon>Pseudomonadati</taxon>
        <taxon>Bacteroidota</taxon>
        <taxon>Bacteroidia</taxon>
        <taxon>Bacteroidales</taxon>
        <taxon>Bacteroidaceae</taxon>
        <taxon>Bacteroides</taxon>
    </lineage>
</organism>
<evidence type="ECO:0000256" key="1">
    <source>
        <dbReference type="SAM" id="SignalP"/>
    </source>
</evidence>
<keyword evidence="1" id="KW-0732">Signal</keyword>
<sequence length="188" mass="21833">MKNINTNKLFTLILLFTYSSITFAQKSTDKNLIYWSATKKLTVDDFGIKSSGKEVSSAQFSTEYHINGFNFLTKNFNKRVLNYMIKSASQIDTTANIKETLIFQQTLFDLCEIYAREFRKALRDNRKTIISGTEAIKELDHQLMTKFVNRKSEYTLDTNSGCNPIKQKEWETQIAKELEALKDFAFEK</sequence>
<dbReference type="Proteomes" id="UP000184509">
    <property type="component" value="Unassembled WGS sequence"/>
</dbReference>
<protein>
    <recommendedName>
        <fullName evidence="4">DUF5045 domain-containing protein</fullName>
    </recommendedName>
</protein>
<accession>A0A1M5E4A1</accession>
<dbReference type="STRING" id="1297750.SAMN05444405_11312"/>
<evidence type="ECO:0000313" key="2">
    <source>
        <dbReference type="EMBL" id="SHF74053.1"/>
    </source>
</evidence>
<name>A0A1M5E4A1_9BACE</name>
<gene>
    <name evidence="2" type="ORF">SAMN05444405_11312</name>
</gene>
<feature type="chain" id="PRO_5012928737" description="DUF5045 domain-containing protein" evidence="1">
    <location>
        <begin position="25"/>
        <end position="188"/>
    </location>
</feature>
<evidence type="ECO:0008006" key="4">
    <source>
        <dbReference type="Google" id="ProtNLM"/>
    </source>
</evidence>
<dbReference type="EMBL" id="FQTV01000013">
    <property type="protein sequence ID" value="SHF74053.1"/>
    <property type="molecule type" value="Genomic_DNA"/>
</dbReference>
<dbReference type="RefSeq" id="WP_073402744.1">
    <property type="nucleotide sequence ID" value="NZ_FQTV01000013.1"/>
</dbReference>
<dbReference type="OrthoDB" id="5431540at2"/>
<proteinExistence type="predicted"/>
<feature type="signal peptide" evidence="1">
    <location>
        <begin position="1"/>
        <end position="24"/>
    </location>
</feature>
<evidence type="ECO:0000313" key="3">
    <source>
        <dbReference type="Proteomes" id="UP000184509"/>
    </source>
</evidence>
<keyword evidence="3" id="KW-1185">Reference proteome</keyword>
<reference evidence="2 3" key="1">
    <citation type="submission" date="2016-11" db="EMBL/GenBank/DDBJ databases">
        <authorList>
            <person name="Jaros S."/>
            <person name="Januszkiewicz K."/>
            <person name="Wedrychowicz H."/>
        </authorList>
    </citation>
    <scope>NUCLEOTIDE SEQUENCE [LARGE SCALE GENOMIC DNA]</scope>
    <source>
        <strain evidence="2 3">DSM 26991</strain>
    </source>
</reference>